<comment type="subcellular location">
    <subcellularLocation>
        <location evidence="1">Cell inner membrane</location>
    </subcellularLocation>
</comment>
<dbReference type="CDD" id="cd13553">
    <property type="entry name" value="PBP2_NrtA_CpmA_like"/>
    <property type="match status" value="1"/>
</dbReference>
<proteinExistence type="inferred from homology"/>
<evidence type="ECO:0000256" key="6">
    <source>
        <dbReference type="ARBA" id="ARBA00023136"/>
    </source>
</evidence>
<dbReference type="AlphaFoldDB" id="A0A0B2JUR9"/>
<evidence type="ECO:0000256" key="5">
    <source>
        <dbReference type="ARBA" id="ARBA00022519"/>
    </source>
</evidence>
<dbReference type="SMART" id="SM00062">
    <property type="entry name" value="PBPb"/>
    <property type="match status" value="1"/>
</dbReference>
<dbReference type="STRING" id="82374.NZ47_06735"/>
<evidence type="ECO:0000313" key="10">
    <source>
        <dbReference type="Proteomes" id="UP000030993"/>
    </source>
</evidence>
<keyword evidence="7" id="KW-0732">Signal</keyword>
<evidence type="ECO:0000256" key="2">
    <source>
        <dbReference type="ARBA" id="ARBA00010742"/>
    </source>
</evidence>
<evidence type="ECO:0000256" key="1">
    <source>
        <dbReference type="ARBA" id="ARBA00004533"/>
    </source>
</evidence>
<dbReference type="eggNOG" id="COG0715">
    <property type="taxonomic scope" value="Bacteria"/>
</dbReference>
<sequence>MKKILAALLIVIAMITTACGGSEKSAGTDKKTDFKIGYLASTGHILYFIAQEKGYFAEEGLNSELVLFNNSGEGITAVANGKLDVGAFGSSAPMVYMSKGSPITIFAGQMSMGHALVAKPEKAAELADLKNLKGKTVATIRLATGDIVFREAAIKQGLKIGEDVTFKEMESASAAMEAVKNGAADASVVWTPFRKMAEQQGLKIVKYSPEVPGFENHPCCRQIASTANIQKHPEKYEAFLRAMIKAYRFYKTNKDESIEILSKYVNIDKDTLYEETYGKYVESNPDPNRNAVIDFYKYMKEVGYIEKDFDIAEHINIQLYQKALDKLLEAEPQDSIYKQLKADFEKNDL</sequence>
<dbReference type="GO" id="GO:0005886">
    <property type="term" value="C:plasma membrane"/>
    <property type="evidence" value="ECO:0007669"/>
    <property type="project" value="UniProtKB-SubCell"/>
</dbReference>
<feature type="signal peptide" evidence="7">
    <location>
        <begin position="1"/>
        <end position="18"/>
    </location>
</feature>
<dbReference type="Pfam" id="PF13379">
    <property type="entry name" value="NMT1_2"/>
    <property type="match status" value="1"/>
</dbReference>
<gene>
    <name evidence="9" type="ORF">NZ47_06735</name>
</gene>
<comment type="similarity">
    <text evidence="2">Belongs to the bacterial solute-binding protein SsuA/TauA family.</text>
</comment>
<accession>A0A0B2JUR9</accession>
<evidence type="ECO:0000256" key="4">
    <source>
        <dbReference type="ARBA" id="ARBA00022475"/>
    </source>
</evidence>
<keyword evidence="4" id="KW-1003">Cell membrane</keyword>
<keyword evidence="6" id="KW-0472">Membrane</keyword>
<keyword evidence="10" id="KW-1185">Reference proteome</keyword>
<dbReference type="Proteomes" id="UP000030993">
    <property type="component" value="Unassembled WGS sequence"/>
</dbReference>
<evidence type="ECO:0000256" key="7">
    <source>
        <dbReference type="SAM" id="SignalP"/>
    </source>
</evidence>
<dbReference type="InterPro" id="IPR001638">
    <property type="entry name" value="Solute-binding_3/MltF_N"/>
</dbReference>
<dbReference type="RefSeq" id="WP_039208171.1">
    <property type="nucleotide sequence ID" value="NZ_CAMKSO010000063.1"/>
</dbReference>
<dbReference type="EMBL" id="JSCE01000137">
    <property type="protein sequence ID" value="KHM52090.1"/>
    <property type="molecule type" value="Genomic_DNA"/>
</dbReference>
<evidence type="ECO:0000256" key="3">
    <source>
        <dbReference type="ARBA" id="ARBA00022448"/>
    </source>
</evidence>
<comment type="caution">
    <text evidence="9">The sequence shown here is derived from an EMBL/GenBank/DDBJ whole genome shotgun (WGS) entry which is preliminary data.</text>
</comment>
<keyword evidence="3" id="KW-0813">Transport</keyword>
<dbReference type="InterPro" id="IPR044527">
    <property type="entry name" value="NrtA/CpmA_ABC-bd_dom"/>
</dbReference>
<feature type="domain" description="Solute-binding protein family 3/N-terminal" evidence="8">
    <location>
        <begin position="33"/>
        <end position="268"/>
    </location>
</feature>
<reference evidence="9 10" key="1">
    <citation type="journal article" date="2013" name="PLoS ONE">
        <title>Identification and characterization of three novel lipases belonging to families II and V from Anaerovibrio lipolyticus 5ST.</title>
        <authorList>
            <person name="Prive F."/>
            <person name="Kaderbhai N.N."/>
            <person name="Girdwood S."/>
            <person name="Worgan H.J."/>
            <person name="Pinloche E."/>
            <person name="Scollan N.D."/>
            <person name="Huws S.A."/>
            <person name="Newbold C.J."/>
        </authorList>
    </citation>
    <scope>NUCLEOTIDE SEQUENCE [LARGE SCALE GENOMIC DNA]</scope>
    <source>
        <strain evidence="9 10">5S</strain>
    </source>
</reference>
<feature type="chain" id="PRO_5038945178" description="Solute-binding protein family 3/N-terminal domain-containing protein" evidence="7">
    <location>
        <begin position="19"/>
        <end position="349"/>
    </location>
</feature>
<evidence type="ECO:0000259" key="8">
    <source>
        <dbReference type="SMART" id="SM00062"/>
    </source>
</evidence>
<dbReference type="PANTHER" id="PTHR30024">
    <property type="entry name" value="ALIPHATIC SULFONATES-BINDING PROTEIN-RELATED"/>
    <property type="match status" value="1"/>
</dbReference>
<dbReference type="Gene3D" id="3.40.190.10">
    <property type="entry name" value="Periplasmic binding protein-like II"/>
    <property type="match status" value="2"/>
</dbReference>
<dbReference type="PROSITE" id="PS51257">
    <property type="entry name" value="PROKAR_LIPOPROTEIN"/>
    <property type="match status" value="1"/>
</dbReference>
<dbReference type="SUPFAM" id="SSF53850">
    <property type="entry name" value="Periplasmic binding protein-like II"/>
    <property type="match status" value="1"/>
</dbReference>
<organism evidence="9 10">
    <name type="scientific">Anaerovibrio lipolyticus</name>
    <dbReference type="NCBI Taxonomy" id="82374"/>
    <lineage>
        <taxon>Bacteria</taxon>
        <taxon>Bacillati</taxon>
        <taxon>Bacillota</taxon>
        <taxon>Negativicutes</taxon>
        <taxon>Selenomonadales</taxon>
        <taxon>Selenomonadaceae</taxon>
        <taxon>Anaerovibrio</taxon>
    </lineage>
</organism>
<name>A0A0B2JUR9_9FIRM</name>
<keyword evidence="5" id="KW-0997">Cell inner membrane</keyword>
<evidence type="ECO:0000313" key="9">
    <source>
        <dbReference type="EMBL" id="KHM52090.1"/>
    </source>
</evidence>
<protein>
    <recommendedName>
        <fullName evidence="8">Solute-binding protein family 3/N-terminal domain-containing protein</fullName>
    </recommendedName>
</protein>